<dbReference type="PROSITE" id="PS51635">
    <property type="entry name" value="PNPLA"/>
    <property type="match status" value="1"/>
</dbReference>
<evidence type="ECO:0000313" key="6">
    <source>
        <dbReference type="EMBL" id="PLX17799.1"/>
    </source>
</evidence>
<dbReference type="GO" id="GO:0016787">
    <property type="term" value="F:hydrolase activity"/>
    <property type="evidence" value="ECO:0007669"/>
    <property type="project" value="UniProtKB-UniRule"/>
</dbReference>
<dbReference type="InterPro" id="IPR016035">
    <property type="entry name" value="Acyl_Trfase/lysoPLipase"/>
</dbReference>
<proteinExistence type="predicted"/>
<evidence type="ECO:0000256" key="4">
    <source>
        <dbReference type="PROSITE-ProRule" id="PRU01161"/>
    </source>
</evidence>
<comment type="caution">
    <text evidence="6">The sequence shown here is derived from an EMBL/GenBank/DDBJ whole genome shotgun (WGS) entry which is preliminary data.</text>
</comment>
<dbReference type="GO" id="GO:0016042">
    <property type="term" value="P:lipid catabolic process"/>
    <property type="evidence" value="ECO:0007669"/>
    <property type="project" value="UniProtKB-UniRule"/>
</dbReference>
<protein>
    <recommendedName>
        <fullName evidence="5">PNPLA domain-containing protein</fullName>
    </recommendedName>
</protein>
<accession>A0A2N5ZGM3</accession>
<reference evidence="6 7" key="1">
    <citation type="submission" date="2017-11" db="EMBL/GenBank/DDBJ databases">
        <title>Genome-resolved metagenomics identifies genetic mobility, metabolic interactions, and unexpected diversity in perchlorate-reducing communities.</title>
        <authorList>
            <person name="Barnum T.P."/>
            <person name="Figueroa I.A."/>
            <person name="Carlstrom C.I."/>
            <person name="Lucas L.N."/>
            <person name="Engelbrektson A.L."/>
            <person name="Coates J.D."/>
        </authorList>
    </citation>
    <scope>NUCLEOTIDE SEQUENCE [LARGE SCALE GENOMIC DNA]</scope>
    <source>
        <strain evidence="6">BM706</strain>
    </source>
</reference>
<dbReference type="InterPro" id="IPR050301">
    <property type="entry name" value="NTE"/>
</dbReference>
<dbReference type="PANTHER" id="PTHR14226">
    <property type="entry name" value="NEUROPATHY TARGET ESTERASE/SWISS CHEESE D.MELANOGASTER"/>
    <property type="match status" value="1"/>
</dbReference>
<evidence type="ECO:0000313" key="7">
    <source>
        <dbReference type="Proteomes" id="UP000234857"/>
    </source>
</evidence>
<keyword evidence="3 4" id="KW-0443">Lipid metabolism</keyword>
<dbReference type="InterPro" id="IPR002641">
    <property type="entry name" value="PNPLA_dom"/>
</dbReference>
<dbReference type="EMBL" id="PKTG01000082">
    <property type="protein sequence ID" value="PLX17799.1"/>
    <property type="molecule type" value="Genomic_DNA"/>
</dbReference>
<feature type="short sequence motif" description="GXGXXG" evidence="4">
    <location>
        <begin position="12"/>
        <end position="17"/>
    </location>
</feature>
<sequence length="267" mass="30304">MSLRDYKLILGGGGARGFAHLGVINTLHKIKEPKKIAGCSMGGVVASLYALYKDPVIVQSKIDFILNKTEFKRIKIDKFSKVFSSLFTVGRLFRKRHLIKAEVIMRLLEDIIPKETEFSDLKIPLELVCFDMKSGRPIVLKEGRLIPAIVASASIPGIIEPVESDDKLLTDGGVYGSVPFFICDDDLKNIVVDVTYDPPVEFDFSNALEFFYKTVEWQIYFLEKEKRNAILKKDVLVLEPPVKRYTLKNFFNNSIIIEKGLEYSTEK</sequence>
<dbReference type="Gene3D" id="3.40.1090.10">
    <property type="entry name" value="Cytosolic phospholipase A2 catalytic domain"/>
    <property type="match status" value="2"/>
</dbReference>
<feature type="domain" description="PNPLA" evidence="5">
    <location>
        <begin position="8"/>
        <end position="184"/>
    </location>
</feature>
<dbReference type="Proteomes" id="UP000234857">
    <property type="component" value="Unassembled WGS sequence"/>
</dbReference>
<dbReference type="PANTHER" id="PTHR14226:SF29">
    <property type="entry name" value="NEUROPATHY TARGET ESTERASE SWS"/>
    <property type="match status" value="1"/>
</dbReference>
<feature type="active site" description="Proton acceptor" evidence="4">
    <location>
        <position position="171"/>
    </location>
</feature>
<evidence type="ECO:0000256" key="2">
    <source>
        <dbReference type="ARBA" id="ARBA00022963"/>
    </source>
</evidence>
<keyword evidence="1 4" id="KW-0378">Hydrolase</keyword>
<dbReference type="Pfam" id="PF01734">
    <property type="entry name" value="Patatin"/>
    <property type="match status" value="1"/>
</dbReference>
<evidence type="ECO:0000256" key="1">
    <source>
        <dbReference type="ARBA" id="ARBA00022801"/>
    </source>
</evidence>
<feature type="short sequence motif" description="DGA/G" evidence="4">
    <location>
        <begin position="171"/>
        <end position="173"/>
    </location>
</feature>
<keyword evidence="2 4" id="KW-0442">Lipid degradation</keyword>
<dbReference type="AlphaFoldDB" id="A0A2N5ZGM3"/>
<feature type="short sequence motif" description="GXSXG" evidence="4">
    <location>
        <begin position="38"/>
        <end position="42"/>
    </location>
</feature>
<gene>
    <name evidence="6" type="ORF">C0601_06265</name>
</gene>
<name>A0A2N5ZGM3_MUIH1</name>
<feature type="active site" description="Nucleophile" evidence="4">
    <location>
        <position position="40"/>
    </location>
</feature>
<evidence type="ECO:0000259" key="5">
    <source>
        <dbReference type="PROSITE" id="PS51635"/>
    </source>
</evidence>
<dbReference type="SUPFAM" id="SSF52151">
    <property type="entry name" value="FabD/lysophospholipase-like"/>
    <property type="match status" value="1"/>
</dbReference>
<organism evidence="6 7">
    <name type="scientific">Muiribacterium halophilum</name>
    <dbReference type="NCBI Taxonomy" id="2053465"/>
    <lineage>
        <taxon>Bacteria</taxon>
        <taxon>Candidatus Muiribacteriota</taxon>
        <taxon>Candidatus Muiribacteriia</taxon>
        <taxon>Candidatus Muiribacteriales</taxon>
        <taxon>Candidatus Muiribacteriaceae</taxon>
        <taxon>Candidatus Muiribacterium</taxon>
    </lineage>
</organism>
<evidence type="ECO:0000256" key="3">
    <source>
        <dbReference type="ARBA" id="ARBA00023098"/>
    </source>
</evidence>